<comment type="caution">
    <text evidence="3">The sequence shown here is derived from an EMBL/GenBank/DDBJ whole genome shotgun (WGS) entry which is preliminary data.</text>
</comment>
<evidence type="ECO:0000256" key="1">
    <source>
        <dbReference type="SAM" id="Coils"/>
    </source>
</evidence>
<feature type="compositionally biased region" description="Low complexity" evidence="2">
    <location>
        <begin position="1226"/>
        <end position="1235"/>
    </location>
</feature>
<name>A0AAV2QCY4_MEGNR</name>
<feature type="compositionally biased region" description="Acidic residues" evidence="2">
    <location>
        <begin position="1836"/>
        <end position="1845"/>
    </location>
</feature>
<feature type="region of interest" description="Disordered" evidence="2">
    <location>
        <begin position="102"/>
        <end position="349"/>
    </location>
</feature>
<feature type="compositionally biased region" description="Basic and acidic residues" evidence="2">
    <location>
        <begin position="575"/>
        <end position="607"/>
    </location>
</feature>
<feature type="compositionally biased region" description="Basic and acidic residues" evidence="2">
    <location>
        <begin position="227"/>
        <end position="245"/>
    </location>
</feature>
<feature type="compositionally biased region" description="Polar residues" evidence="2">
    <location>
        <begin position="885"/>
        <end position="897"/>
    </location>
</feature>
<feature type="region of interest" description="Disordered" evidence="2">
    <location>
        <begin position="1721"/>
        <end position="1913"/>
    </location>
</feature>
<dbReference type="Proteomes" id="UP001497623">
    <property type="component" value="Unassembled WGS sequence"/>
</dbReference>
<feature type="compositionally biased region" description="Low complexity" evidence="2">
    <location>
        <begin position="1014"/>
        <end position="1023"/>
    </location>
</feature>
<evidence type="ECO:0000313" key="3">
    <source>
        <dbReference type="EMBL" id="CAL4077504.1"/>
    </source>
</evidence>
<proteinExistence type="predicted"/>
<keyword evidence="4" id="KW-1185">Reference proteome</keyword>
<feature type="compositionally biased region" description="Polar residues" evidence="2">
    <location>
        <begin position="1057"/>
        <end position="1071"/>
    </location>
</feature>
<feature type="compositionally biased region" description="Low complexity" evidence="2">
    <location>
        <begin position="609"/>
        <end position="621"/>
    </location>
</feature>
<feature type="compositionally biased region" description="Low complexity" evidence="2">
    <location>
        <begin position="1261"/>
        <end position="1270"/>
    </location>
</feature>
<feature type="compositionally biased region" description="Basic and acidic residues" evidence="2">
    <location>
        <begin position="1517"/>
        <end position="1532"/>
    </location>
</feature>
<feature type="compositionally biased region" description="Low complexity" evidence="2">
    <location>
        <begin position="1301"/>
        <end position="1317"/>
    </location>
</feature>
<feature type="compositionally biased region" description="Basic and acidic residues" evidence="2">
    <location>
        <begin position="139"/>
        <end position="158"/>
    </location>
</feature>
<feature type="compositionally biased region" description="Basic and acidic residues" evidence="2">
    <location>
        <begin position="417"/>
        <end position="427"/>
    </location>
</feature>
<feature type="region of interest" description="Disordered" evidence="2">
    <location>
        <begin position="1658"/>
        <end position="1679"/>
    </location>
</feature>
<protein>
    <submittedName>
        <fullName evidence="3">Uncharacterized protein</fullName>
    </submittedName>
</protein>
<gene>
    <name evidence="3" type="ORF">MNOR_LOCUS10424</name>
</gene>
<feature type="region of interest" description="Disordered" evidence="2">
    <location>
        <begin position="1123"/>
        <end position="1190"/>
    </location>
</feature>
<dbReference type="EMBL" id="CAXKWB010005249">
    <property type="protein sequence ID" value="CAL4077504.1"/>
    <property type="molecule type" value="Genomic_DNA"/>
</dbReference>
<sequence length="1913" mass="210634">MEDFSVHKSDAIDNTTVNESYYSIGEIENSKVEEERKDGFKDGENTMKDLQDMVQDEHDEREVVQAIEIQQMHLEKIEDEKSKSVLEQKTEKVQETMEIIAEDEVDNASTETEKVDKSLNTTECIPSIDISDSEEEEDHEIKSKQEEQQVVSEGDKVENNMPQLTETVEQESSITQDSGPFIQAEEALNQTEELDQLIFSDSEEEETENRKGSDTKQDMGNMSKSNKKSETGENVNKKISKDVSSTKKSKKSLNVSECLEPLLFSDSEDSDNESEKNNEKEETGTSTLLSNKEIDTNGEQFNKSLNSTEYIPSIDISDSEEEEELPSLKKTLSEEKVKQDTSAQKPVSLIVDTSKNNEFQKTEESKIQEFIPSMEVSVIGEKKELVDMKNKFSEKVEQQGSAQKAVSYLSDSSKNNELQKTEDDKTQESIPPIEISSSEEDKEISLVKITSEEKVDQQEIVQKPVSTLVNDSKKNEVQETEITKIQLQKENEHLREMDRPLEEFLSALQESPEKFLFREPEKVQEVHQSITSALDVKGPEKYVFCEPEVVQDVRNSPRVFVEVYHDARNPEKMVIEVKKSLRMTPDRSPRRGTPDRSPKRNTPDRSPRRSTPNRSPGRSTPNRSPGRATPDRASVNLFGEYQTLKSTSVHEKLFKNQSFWNYNEEVKESSTGLMKSTNDGSRNQKDDPIPVVEEPCVVKQSWKCGIIESNIISVPEAFKDNFSETEAEGSETKVKDKVVSNVEEVCIKETMWTCGEKVNKEVEIIATERQDKDLSKNSTESSTSIESKQIIQNLESMDVEMAKPEEEILQNSKDSSMNIEQRTTQDTEKASVDIPASVETQTLKVSTPRRSRRISESVDTDSTPNRRSKRIGTPVGTPIVDKPSTPVTRTRRNSTSVEMEASSPSTAALSRRTRRASINVEQPSEELGIKVGVVVTQDMPSRRTRRSSVSLETAAVVAGLPTVEVQPDVNADTTTTPATPSRRGRRSSISTEAPAGITEVKASSDNTTDVTPDPSTGTPATPGRRGRRSILSVEPISADVDLTPTTLGRRTRRTSLSMEQTIGETETTPVTPSRGRKSRQSLDPGGAATPSTTPRSGKRISLNVELPITQEEIKELKDIIVTSSTSPVSSATTPSTPLRRSSRKYDVDSPLVEGEVLSTRTRSSKKNIEITPSSHSKTRTPRRNQFTASQEVQQVTVNLDAALDTLKNISKATPTAQSETTITTITPVGTPITTPSKGTRKSLESPLTPVTTPSRRSKRLGPTATPTPGTPLVLEVISEESSINTSGELSANVTPMVTPHGTPATTKASGTAAKGTPPGTPAIVTPLGTPAAVKVSSGPMGDVEQSTHVSQAPTRTTPRKRHPSKPSTVVETLEPISEDVEIKASGEATEAISTPKTTRKDALVEEKSSDLSPKKPRGRPKKSLSEASGTPSKVSPPGTPASVTPLGTPVALKVSGAPMVVVEQSTPVSQTPTRTTPRKSHPSKTSTVVETLEPISEDVEIKTSGKATEVISTPKPTGKDALVEEKSSDLSPKKPRGRPKKSIPSGAKITDAKSTPQDSEKTKIDSVPMETSPLNKPSSDSSPKSKKESEDATPPSRPLTLRRSEASVRLLSPSVEVKTWSKRKSTRLSMFSTSSAAGNTTIKPRQSIAAVQLSIDEEDGAELTPQHLPKSRASRSMAPSDSFILIKTKAHEESISEQDSQQENISAAEETINDVMMTGGLDLEENTEETEGDKSVDSSPELSANLLVWQNQPEEAELEQHRRMSRRRTTGFEGQSLRRKLLKRSIQAVKLPKDGPNLDESSAPSDTKSRRSMRKSLRSVDSTILKLKSEKTIPELPEEEGEEDLETKPAGAQNDESEPMENEEDKKAKDFVFSSPIVEGRRVRKPPKRFSPSRSDDEEEEETKSGSSTKRKR</sequence>
<dbReference type="GO" id="GO:0003677">
    <property type="term" value="F:DNA binding"/>
    <property type="evidence" value="ECO:0007669"/>
    <property type="project" value="InterPro"/>
</dbReference>
<feature type="coiled-coil region" evidence="1">
    <location>
        <begin position="470"/>
        <end position="497"/>
    </location>
</feature>
<feature type="compositionally biased region" description="Basic and acidic residues" evidence="2">
    <location>
        <begin position="273"/>
        <end position="283"/>
    </location>
</feature>
<feature type="compositionally biased region" description="Polar residues" evidence="2">
    <location>
        <begin position="1737"/>
        <end position="1753"/>
    </location>
</feature>
<evidence type="ECO:0000256" key="2">
    <source>
        <dbReference type="SAM" id="MobiDB-lite"/>
    </source>
</evidence>
<feature type="compositionally biased region" description="Polar residues" evidence="2">
    <location>
        <begin position="160"/>
        <end position="178"/>
    </location>
</feature>
<feature type="region of interest" description="Disordered" evidence="2">
    <location>
        <begin position="1463"/>
        <end position="1608"/>
    </location>
</feature>
<keyword evidence="1" id="KW-0175">Coiled coil</keyword>
<feature type="region of interest" description="Disordered" evidence="2">
    <location>
        <begin position="1291"/>
        <end position="1449"/>
    </location>
</feature>
<feature type="compositionally biased region" description="Basic and acidic residues" evidence="2">
    <location>
        <begin position="208"/>
        <end position="217"/>
    </location>
</feature>
<feature type="compositionally biased region" description="Polar residues" evidence="2">
    <location>
        <begin position="1001"/>
        <end position="1010"/>
    </location>
</feature>
<accession>A0AAV2QCY4</accession>
<reference evidence="3 4" key="1">
    <citation type="submission" date="2024-05" db="EMBL/GenBank/DDBJ databases">
        <authorList>
            <person name="Wallberg A."/>
        </authorList>
    </citation>
    <scope>NUCLEOTIDE SEQUENCE [LARGE SCALE GENOMIC DNA]</scope>
</reference>
<feature type="compositionally biased region" description="Polar residues" evidence="2">
    <location>
        <begin position="809"/>
        <end position="822"/>
    </location>
</feature>
<feature type="compositionally biased region" description="Polar residues" evidence="2">
    <location>
        <begin position="1344"/>
        <end position="1356"/>
    </location>
</feature>
<feature type="region of interest" description="Disordered" evidence="2">
    <location>
        <begin position="393"/>
        <end position="442"/>
    </location>
</feature>
<feature type="region of interest" description="Disordered" evidence="2">
    <location>
        <begin position="809"/>
        <end position="915"/>
    </location>
</feature>
<feature type="compositionally biased region" description="Acidic residues" evidence="2">
    <location>
        <begin position="1722"/>
        <end position="1731"/>
    </location>
</feature>
<feature type="compositionally biased region" description="Low complexity" evidence="2">
    <location>
        <begin position="901"/>
        <end position="910"/>
    </location>
</feature>
<organism evidence="3 4">
    <name type="scientific">Meganyctiphanes norvegica</name>
    <name type="common">Northern krill</name>
    <name type="synonym">Thysanopoda norvegica</name>
    <dbReference type="NCBI Taxonomy" id="48144"/>
    <lineage>
        <taxon>Eukaryota</taxon>
        <taxon>Metazoa</taxon>
        <taxon>Ecdysozoa</taxon>
        <taxon>Arthropoda</taxon>
        <taxon>Crustacea</taxon>
        <taxon>Multicrustacea</taxon>
        <taxon>Malacostraca</taxon>
        <taxon>Eumalacostraca</taxon>
        <taxon>Eucarida</taxon>
        <taxon>Euphausiacea</taxon>
        <taxon>Euphausiidae</taxon>
        <taxon>Meganyctiphanes</taxon>
    </lineage>
</organism>
<dbReference type="SMART" id="SM00384">
    <property type="entry name" value="AT_hook"/>
    <property type="match status" value="2"/>
</dbReference>
<feature type="compositionally biased region" description="Polar residues" evidence="2">
    <location>
        <begin position="398"/>
        <end position="416"/>
    </location>
</feature>
<feature type="region of interest" description="Disordered" evidence="2">
    <location>
        <begin position="1226"/>
        <end position="1270"/>
    </location>
</feature>
<evidence type="ECO:0000313" key="4">
    <source>
        <dbReference type="Proteomes" id="UP001497623"/>
    </source>
</evidence>
<feature type="compositionally biased region" description="Low complexity" evidence="2">
    <location>
        <begin position="1123"/>
        <end position="1137"/>
    </location>
</feature>
<dbReference type="PRINTS" id="PR00929">
    <property type="entry name" value="ATHOOK"/>
</dbReference>
<feature type="compositionally biased region" description="Polar residues" evidence="2">
    <location>
        <begin position="297"/>
        <end position="310"/>
    </location>
</feature>
<feature type="region of interest" description="Disordered" evidence="2">
    <location>
        <begin position="966"/>
        <end position="1103"/>
    </location>
</feature>
<feature type="compositionally biased region" description="Basic and acidic residues" evidence="2">
    <location>
        <begin position="1398"/>
        <end position="1413"/>
    </location>
</feature>
<dbReference type="InterPro" id="IPR017956">
    <property type="entry name" value="AT_hook_DNA-bd_motif"/>
</dbReference>
<feature type="compositionally biased region" description="Polar residues" evidence="2">
    <location>
        <begin position="1463"/>
        <end position="1475"/>
    </location>
</feature>
<feature type="region of interest" description="Disordered" evidence="2">
    <location>
        <begin position="575"/>
        <end position="634"/>
    </location>
</feature>
<feature type="compositionally biased region" description="Polar residues" evidence="2">
    <location>
        <begin position="340"/>
        <end position="349"/>
    </location>
</feature>